<evidence type="ECO:0000313" key="2">
    <source>
        <dbReference type="EMBL" id="KCZ90069.1"/>
    </source>
</evidence>
<dbReference type="AlphaFoldDB" id="A0A059FHG3"/>
<protein>
    <submittedName>
        <fullName evidence="2">Putative lipoprotein</fullName>
    </submittedName>
</protein>
<dbReference type="InterPro" id="IPR021253">
    <property type="entry name" value="ZrgA-like"/>
</dbReference>
<name>A0A059FHG3_9PROT</name>
<organism evidence="2 3">
    <name type="scientific">Hyphomonas johnsonii MHS-2</name>
    <dbReference type="NCBI Taxonomy" id="1280950"/>
    <lineage>
        <taxon>Bacteria</taxon>
        <taxon>Pseudomonadati</taxon>
        <taxon>Pseudomonadota</taxon>
        <taxon>Alphaproteobacteria</taxon>
        <taxon>Hyphomonadales</taxon>
        <taxon>Hyphomonadaceae</taxon>
        <taxon>Hyphomonas</taxon>
    </lineage>
</organism>
<dbReference type="Pfam" id="PF10986">
    <property type="entry name" value="ZrgA"/>
    <property type="match status" value="1"/>
</dbReference>
<evidence type="ECO:0000256" key="1">
    <source>
        <dbReference type="SAM" id="SignalP"/>
    </source>
</evidence>
<dbReference type="STRING" id="1280950.HJO_14006"/>
<keyword evidence="3" id="KW-1185">Reference proteome</keyword>
<dbReference type="OrthoDB" id="7620014at2"/>
<keyword evidence="2" id="KW-0449">Lipoprotein</keyword>
<feature type="chain" id="PRO_5001578090" evidence="1">
    <location>
        <begin position="29"/>
        <end position="193"/>
    </location>
</feature>
<comment type="caution">
    <text evidence="2">The sequence shown here is derived from an EMBL/GenBank/DDBJ whole genome shotgun (WGS) entry which is preliminary data.</text>
</comment>
<dbReference type="PATRIC" id="fig|1280950.3.peg.2815"/>
<proteinExistence type="predicted"/>
<sequence>MTTLISPSALSSGLVALFGLGLTACGPAAPTPEAAAPIAAVAESPVASEPGPDSGTGEIHEAHVHGSGDLAVTVDGDVLTVTLDAPLANFGLGESDAGALQISTGIGDHLVTFTGAAGCKEGDRDIQTRTNGDHAALTLTVTFACAKLAALDGVRLNVFSEFPGFQSVDAVFIGPDMQTASVLTAANPELAVN</sequence>
<dbReference type="RefSeq" id="WP_035617978.1">
    <property type="nucleotide sequence ID" value="NZ_ARYK01000007.1"/>
</dbReference>
<keyword evidence="1" id="KW-0732">Signal</keyword>
<feature type="signal peptide" evidence="1">
    <location>
        <begin position="1"/>
        <end position="28"/>
    </location>
</feature>
<reference evidence="2 3" key="1">
    <citation type="journal article" date="2014" name="Antonie Van Leeuwenhoek">
        <title>Hyphomonas beringensis sp. nov. and Hyphomonas chukchiensis sp. nov., isolated from surface seawater of the Bering Sea and Chukchi Sea.</title>
        <authorList>
            <person name="Li C."/>
            <person name="Lai Q."/>
            <person name="Li G."/>
            <person name="Dong C."/>
            <person name="Wang J."/>
            <person name="Liao Y."/>
            <person name="Shao Z."/>
        </authorList>
    </citation>
    <scope>NUCLEOTIDE SEQUENCE [LARGE SCALE GENOMIC DNA]</scope>
    <source>
        <strain evidence="2 3">MHS-2</strain>
    </source>
</reference>
<gene>
    <name evidence="2" type="ORF">HJO_14006</name>
</gene>
<accession>A0A059FHG3</accession>
<dbReference type="Proteomes" id="UP000025171">
    <property type="component" value="Unassembled WGS sequence"/>
</dbReference>
<dbReference type="EMBL" id="ARYK01000007">
    <property type="protein sequence ID" value="KCZ90069.1"/>
    <property type="molecule type" value="Genomic_DNA"/>
</dbReference>
<evidence type="ECO:0000313" key="3">
    <source>
        <dbReference type="Proteomes" id="UP000025171"/>
    </source>
</evidence>